<name>A0A4Q2U134_9HYPH</name>
<dbReference type="Proteomes" id="UP000290759">
    <property type="component" value="Unassembled WGS sequence"/>
</dbReference>
<comment type="caution">
    <text evidence="2">The sequence shown here is derived from an EMBL/GenBank/DDBJ whole genome shotgun (WGS) entry which is preliminary data.</text>
</comment>
<evidence type="ECO:0000256" key="1">
    <source>
        <dbReference type="SAM" id="SignalP"/>
    </source>
</evidence>
<dbReference type="EMBL" id="QYBB01000035">
    <property type="protein sequence ID" value="RYC29972.1"/>
    <property type="molecule type" value="Genomic_DNA"/>
</dbReference>
<evidence type="ECO:0000313" key="3">
    <source>
        <dbReference type="Proteomes" id="UP000290759"/>
    </source>
</evidence>
<dbReference type="RefSeq" id="WP_129228888.1">
    <property type="nucleotide sequence ID" value="NZ_QYBB01000035.1"/>
</dbReference>
<sequence length="105" mass="11081">MNGRLILAAAALAVLGIGSVQAAVRTVCGERQGTAGNAWLSDRKGGVVLEMARQGGDQRLLDEADGALPARRGVEAGTQVGRRYCLTVRYGAHRRPLRVLAAKRS</sequence>
<protein>
    <submittedName>
        <fullName evidence="2">Uncharacterized protein</fullName>
    </submittedName>
</protein>
<feature type="signal peptide" evidence="1">
    <location>
        <begin position="1"/>
        <end position="22"/>
    </location>
</feature>
<gene>
    <name evidence="2" type="ORF">D3273_21175</name>
</gene>
<reference evidence="2 3" key="2">
    <citation type="submission" date="2019-02" db="EMBL/GenBank/DDBJ databases">
        <title>'Lichenibacterium ramalinii' gen. nov. sp. nov., 'Lichenibacterium minor' gen. nov. sp. nov.</title>
        <authorList>
            <person name="Pankratov T."/>
        </authorList>
    </citation>
    <scope>NUCLEOTIDE SEQUENCE [LARGE SCALE GENOMIC DNA]</scope>
    <source>
        <strain evidence="2 3">RmlP026</strain>
    </source>
</reference>
<evidence type="ECO:0000313" key="2">
    <source>
        <dbReference type="EMBL" id="RYC29972.1"/>
    </source>
</evidence>
<dbReference type="OrthoDB" id="9937254at2"/>
<accession>A0A4Q2U134</accession>
<feature type="chain" id="PRO_5020403167" evidence="1">
    <location>
        <begin position="23"/>
        <end position="105"/>
    </location>
</feature>
<keyword evidence="1" id="KW-0732">Signal</keyword>
<reference evidence="2 3" key="1">
    <citation type="submission" date="2018-12" db="EMBL/GenBank/DDBJ databases">
        <authorList>
            <person name="Grouzdev D.S."/>
            <person name="Krutkina M.S."/>
        </authorList>
    </citation>
    <scope>NUCLEOTIDE SEQUENCE [LARGE SCALE GENOMIC DNA]</scope>
    <source>
        <strain evidence="2 3">RmlP026</strain>
    </source>
</reference>
<dbReference type="AlphaFoldDB" id="A0A4Q2U134"/>
<keyword evidence="3" id="KW-1185">Reference proteome</keyword>
<organism evidence="2 3">
    <name type="scientific">Lichenibacterium minor</name>
    <dbReference type="NCBI Taxonomy" id="2316528"/>
    <lineage>
        <taxon>Bacteria</taxon>
        <taxon>Pseudomonadati</taxon>
        <taxon>Pseudomonadota</taxon>
        <taxon>Alphaproteobacteria</taxon>
        <taxon>Hyphomicrobiales</taxon>
        <taxon>Lichenihabitantaceae</taxon>
        <taxon>Lichenibacterium</taxon>
    </lineage>
</organism>
<proteinExistence type="predicted"/>